<dbReference type="KEGG" id="msaa:QYS49_21450"/>
<dbReference type="Pfam" id="PF00072">
    <property type="entry name" value="Response_reg"/>
    <property type="match status" value="1"/>
</dbReference>
<name>A0AA49GDR5_9BACT</name>
<dbReference type="RefSeq" id="WP_308347718.1">
    <property type="nucleotide sequence ID" value="NZ_CP129971.1"/>
</dbReference>
<dbReference type="SUPFAM" id="SSF52172">
    <property type="entry name" value="CheY-like"/>
    <property type="match status" value="1"/>
</dbReference>
<feature type="domain" description="Response regulatory" evidence="2">
    <location>
        <begin position="5"/>
        <end position="118"/>
    </location>
</feature>
<proteinExistence type="predicted"/>
<evidence type="ECO:0000313" key="3">
    <source>
        <dbReference type="EMBL" id="WKK74313.1"/>
    </source>
</evidence>
<dbReference type="Proteomes" id="UP001230496">
    <property type="component" value="Chromosome"/>
</dbReference>
<keyword evidence="4" id="KW-1185">Reference proteome</keyword>
<organism evidence="3 4">
    <name type="scientific">Marivirga salinarum</name>
    <dbReference type="NCBI Taxonomy" id="3059078"/>
    <lineage>
        <taxon>Bacteria</taxon>
        <taxon>Pseudomonadati</taxon>
        <taxon>Bacteroidota</taxon>
        <taxon>Cytophagia</taxon>
        <taxon>Cytophagales</taxon>
        <taxon>Marivirgaceae</taxon>
        <taxon>Marivirga</taxon>
    </lineage>
</organism>
<dbReference type="InterPro" id="IPR011006">
    <property type="entry name" value="CheY-like_superfamily"/>
</dbReference>
<dbReference type="PROSITE" id="PS50110">
    <property type="entry name" value="RESPONSE_REGULATORY"/>
    <property type="match status" value="1"/>
</dbReference>
<dbReference type="InterPro" id="IPR001789">
    <property type="entry name" value="Sig_transdc_resp-reg_receiver"/>
</dbReference>
<accession>A0AA49GDR5</accession>
<dbReference type="Gene3D" id="3.40.50.2300">
    <property type="match status" value="1"/>
</dbReference>
<keyword evidence="1" id="KW-0597">Phosphoprotein</keyword>
<evidence type="ECO:0000259" key="2">
    <source>
        <dbReference type="PROSITE" id="PS50110"/>
    </source>
</evidence>
<sequence>MNKIKYLIIDDDHIFSKWLKTNIDDIFPDFEHISSRVDTLGGLLDIHRNEPELLFLDQYIDGLSGFDVLDLMKQQPKTIMISSESIDKDKLDEYPNVIGFIDKPVDLDKLKALLQRNGLIS</sequence>
<evidence type="ECO:0000256" key="1">
    <source>
        <dbReference type="PROSITE-ProRule" id="PRU00169"/>
    </source>
</evidence>
<feature type="modified residue" description="4-aspartylphosphate" evidence="1">
    <location>
        <position position="57"/>
    </location>
</feature>
<protein>
    <submittedName>
        <fullName evidence="3">Response regulator</fullName>
    </submittedName>
</protein>
<dbReference type="GO" id="GO:0000160">
    <property type="term" value="P:phosphorelay signal transduction system"/>
    <property type="evidence" value="ECO:0007669"/>
    <property type="project" value="InterPro"/>
</dbReference>
<dbReference type="SMART" id="SM00448">
    <property type="entry name" value="REC"/>
    <property type="match status" value="1"/>
</dbReference>
<dbReference type="EMBL" id="CP129971">
    <property type="protein sequence ID" value="WKK74313.1"/>
    <property type="molecule type" value="Genomic_DNA"/>
</dbReference>
<dbReference type="AlphaFoldDB" id="A0AA49GDR5"/>
<reference evidence="3 4" key="1">
    <citation type="submission" date="2023-08" db="EMBL/GenBank/DDBJ databases">
        <title>Comparative genomics and taxonomic characterization of three novel marine species of genus Marivirga.</title>
        <authorList>
            <person name="Muhammad N."/>
            <person name="Kim S.-G."/>
        </authorList>
    </citation>
    <scope>NUCLEOTIDE SEQUENCE [LARGE SCALE GENOMIC DNA]</scope>
    <source>
        <strain evidence="3 4">BDSF4-3</strain>
    </source>
</reference>
<gene>
    <name evidence="3" type="ORF">QYS49_21450</name>
</gene>
<evidence type="ECO:0000313" key="4">
    <source>
        <dbReference type="Proteomes" id="UP001230496"/>
    </source>
</evidence>